<gene>
    <name evidence="2" type="ORF">PoB_003834900</name>
</gene>
<feature type="compositionally biased region" description="Basic residues" evidence="1">
    <location>
        <begin position="52"/>
        <end position="68"/>
    </location>
</feature>
<evidence type="ECO:0000313" key="3">
    <source>
        <dbReference type="Proteomes" id="UP000735302"/>
    </source>
</evidence>
<sequence>MKKKTIKEKKRRKQKSDGGEEEKKKTMEEKKRRKQKSDGGQEEKKKTMEEKKRRKRRHRDNKKAKNKKEKNEAEEKKIRRMSTETAFCPDILPSPDRGGQPPYLRQPAEVRSPRYQNARLSRHTRILALVLAQMAPLSFKSNPKRNCRLPPHSTLVTQIL</sequence>
<feature type="compositionally biased region" description="Basic residues" evidence="1">
    <location>
        <begin position="1"/>
        <end position="14"/>
    </location>
</feature>
<dbReference type="AlphaFoldDB" id="A0AAV4AZM4"/>
<dbReference type="Proteomes" id="UP000735302">
    <property type="component" value="Unassembled WGS sequence"/>
</dbReference>
<keyword evidence="3" id="KW-1185">Reference proteome</keyword>
<protein>
    <submittedName>
        <fullName evidence="2">Uncharacterized protein</fullName>
    </submittedName>
</protein>
<feature type="region of interest" description="Disordered" evidence="1">
    <location>
        <begin position="1"/>
        <end position="111"/>
    </location>
</feature>
<dbReference type="EMBL" id="BLXT01004363">
    <property type="protein sequence ID" value="GFO11844.1"/>
    <property type="molecule type" value="Genomic_DNA"/>
</dbReference>
<comment type="caution">
    <text evidence="2">The sequence shown here is derived from an EMBL/GenBank/DDBJ whole genome shotgun (WGS) entry which is preliminary data.</text>
</comment>
<organism evidence="2 3">
    <name type="scientific">Plakobranchus ocellatus</name>
    <dbReference type="NCBI Taxonomy" id="259542"/>
    <lineage>
        <taxon>Eukaryota</taxon>
        <taxon>Metazoa</taxon>
        <taxon>Spiralia</taxon>
        <taxon>Lophotrochozoa</taxon>
        <taxon>Mollusca</taxon>
        <taxon>Gastropoda</taxon>
        <taxon>Heterobranchia</taxon>
        <taxon>Euthyneura</taxon>
        <taxon>Panpulmonata</taxon>
        <taxon>Sacoglossa</taxon>
        <taxon>Placobranchoidea</taxon>
        <taxon>Plakobranchidae</taxon>
        <taxon>Plakobranchus</taxon>
    </lineage>
</organism>
<evidence type="ECO:0000256" key="1">
    <source>
        <dbReference type="SAM" id="MobiDB-lite"/>
    </source>
</evidence>
<evidence type="ECO:0000313" key="2">
    <source>
        <dbReference type="EMBL" id="GFO11844.1"/>
    </source>
</evidence>
<feature type="compositionally biased region" description="Basic and acidic residues" evidence="1">
    <location>
        <begin position="15"/>
        <end position="51"/>
    </location>
</feature>
<reference evidence="2 3" key="1">
    <citation type="journal article" date="2021" name="Elife">
        <title>Chloroplast acquisition without the gene transfer in kleptoplastic sea slugs, Plakobranchus ocellatus.</title>
        <authorList>
            <person name="Maeda T."/>
            <person name="Takahashi S."/>
            <person name="Yoshida T."/>
            <person name="Shimamura S."/>
            <person name="Takaki Y."/>
            <person name="Nagai Y."/>
            <person name="Toyoda A."/>
            <person name="Suzuki Y."/>
            <person name="Arimoto A."/>
            <person name="Ishii H."/>
            <person name="Satoh N."/>
            <person name="Nishiyama T."/>
            <person name="Hasebe M."/>
            <person name="Maruyama T."/>
            <person name="Minagawa J."/>
            <person name="Obokata J."/>
            <person name="Shigenobu S."/>
        </authorList>
    </citation>
    <scope>NUCLEOTIDE SEQUENCE [LARGE SCALE GENOMIC DNA]</scope>
</reference>
<proteinExistence type="predicted"/>
<accession>A0AAV4AZM4</accession>
<name>A0AAV4AZM4_9GAST</name>